<dbReference type="SUPFAM" id="SSF102588">
    <property type="entry name" value="LmbE-like"/>
    <property type="match status" value="1"/>
</dbReference>
<reference evidence="1 2" key="1">
    <citation type="submission" date="2019-07" db="EMBL/GenBank/DDBJ databases">
        <title>Shewanella sp. YLB-06 whole genomic sequence.</title>
        <authorList>
            <person name="Yu L."/>
        </authorList>
    </citation>
    <scope>NUCLEOTIDE SEQUENCE [LARGE SCALE GENOMIC DNA]</scope>
    <source>
        <strain evidence="1 2">YLB-06</strain>
    </source>
</reference>
<sequence>MLFFALVCSCQSTQEINGMDTPSVIVLLAHPDDETWVSGTLAKLADCGVRVFPVYATSGDAGSDHSGQGLSGADLARVREQEAIAASSILGLEPPIFLRFPDGKLTNFHHQLIATFEFIVTQIDPIAVMSFIRGGITDNRDHKTVNRLITGEFNENSIYFALSDTRADILSRSAEKFGLDYRVTVPVDDSEISILVDVSPYARQRISAMSIYTTQFPPTMISAFSAFVERSTVEELVIVDGVELPHQLLYLLRF</sequence>
<dbReference type="Proteomes" id="UP000315947">
    <property type="component" value="Chromosome"/>
</dbReference>
<protein>
    <submittedName>
        <fullName evidence="1">PIG-L family deacetylase</fullName>
    </submittedName>
</protein>
<dbReference type="Gene3D" id="3.40.50.10320">
    <property type="entry name" value="LmbE-like"/>
    <property type="match status" value="1"/>
</dbReference>
<dbReference type="PANTHER" id="PTHR12993">
    <property type="entry name" value="N-ACETYLGLUCOSAMINYL-PHOSPHATIDYLINOSITOL DE-N-ACETYLASE-RELATED"/>
    <property type="match status" value="1"/>
</dbReference>
<evidence type="ECO:0000313" key="2">
    <source>
        <dbReference type="Proteomes" id="UP000315947"/>
    </source>
</evidence>
<proteinExistence type="predicted"/>
<keyword evidence="2" id="KW-1185">Reference proteome</keyword>
<dbReference type="Pfam" id="PF02585">
    <property type="entry name" value="PIG-L"/>
    <property type="match status" value="1"/>
</dbReference>
<accession>A0ABX5X645</accession>
<dbReference type="InterPro" id="IPR003737">
    <property type="entry name" value="GlcNAc_PI_deacetylase-related"/>
</dbReference>
<dbReference type="PANTHER" id="PTHR12993:SF11">
    <property type="entry name" value="N-ACETYLGLUCOSAMINYL-PHOSPHATIDYLINOSITOL DE-N-ACETYLASE"/>
    <property type="match status" value="1"/>
</dbReference>
<dbReference type="InterPro" id="IPR024078">
    <property type="entry name" value="LmbE-like_dom_sf"/>
</dbReference>
<evidence type="ECO:0000313" key="1">
    <source>
        <dbReference type="EMBL" id="QDO86835.1"/>
    </source>
</evidence>
<dbReference type="EMBL" id="CP041614">
    <property type="protein sequence ID" value="QDO86835.1"/>
    <property type="molecule type" value="Genomic_DNA"/>
</dbReference>
<gene>
    <name evidence="1" type="ORF">FM037_24225</name>
</gene>
<name>A0ABX5X645_9GAMM</name>
<organism evidence="1 2">
    <name type="scientific">Shewanella psychropiezotolerans</name>
    <dbReference type="NCBI Taxonomy" id="2593655"/>
    <lineage>
        <taxon>Bacteria</taxon>
        <taxon>Pseudomonadati</taxon>
        <taxon>Pseudomonadota</taxon>
        <taxon>Gammaproteobacteria</taxon>
        <taxon>Alteromonadales</taxon>
        <taxon>Shewanellaceae</taxon>
        <taxon>Shewanella</taxon>
    </lineage>
</organism>